<name>A0ABT4BU17_9FIRM</name>
<accession>A0ABT4BU17</accession>
<dbReference type="InterPro" id="IPR027417">
    <property type="entry name" value="P-loop_NTPase"/>
</dbReference>
<organism evidence="2 3">
    <name type="scientific">Caproiciproducens galactitolivorans</name>
    <dbReference type="NCBI Taxonomy" id="642589"/>
    <lineage>
        <taxon>Bacteria</taxon>
        <taxon>Bacillati</taxon>
        <taxon>Bacillota</taxon>
        <taxon>Clostridia</taxon>
        <taxon>Eubacteriales</taxon>
        <taxon>Acutalibacteraceae</taxon>
        <taxon>Caproiciproducens</taxon>
    </lineage>
</organism>
<reference evidence="2 3" key="1">
    <citation type="submission" date="2022-11" db="EMBL/GenBank/DDBJ databases">
        <authorList>
            <person name="Caiyu Z."/>
        </authorList>
    </citation>
    <scope>NUCLEOTIDE SEQUENCE [LARGE SCALE GENOMIC DNA]</scope>
    <source>
        <strain evidence="2 3">YR-4</strain>
    </source>
</reference>
<keyword evidence="3" id="KW-1185">Reference proteome</keyword>
<proteinExistence type="predicted"/>
<dbReference type="Pfam" id="PF07728">
    <property type="entry name" value="AAA_5"/>
    <property type="match status" value="1"/>
</dbReference>
<protein>
    <submittedName>
        <fullName evidence="2">AAA family ATPase</fullName>
    </submittedName>
</protein>
<comment type="caution">
    <text evidence="2">The sequence shown here is derived from an EMBL/GenBank/DDBJ whole genome shotgun (WGS) entry which is preliminary data.</text>
</comment>
<dbReference type="InterPro" id="IPR011704">
    <property type="entry name" value="ATPase_dyneun-rel_AAA"/>
</dbReference>
<dbReference type="CDD" id="cd00009">
    <property type="entry name" value="AAA"/>
    <property type="match status" value="1"/>
</dbReference>
<dbReference type="Gene3D" id="3.40.50.300">
    <property type="entry name" value="P-loop containing nucleotide triphosphate hydrolases"/>
    <property type="match status" value="1"/>
</dbReference>
<evidence type="ECO:0000259" key="1">
    <source>
        <dbReference type="Pfam" id="PF07728"/>
    </source>
</evidence>
<dbReference type="SUPFAM" id="SSF52540">
    <property type="entry name" value="P-loop containing nucleoside triphosphate hydrolases"/>
    <property type="match status" value="1"/>
</dbReference>
<dbReference type="Proteomes" id="UP001082703">
    <property type="component" value="Unassembled WGS sequence"/>
</dbReference>
<feature type="domain" description="ATPase dynein-related AAA" evidence="1">
    <location>
        <begin position="35"/>
        <end position="169"/>
    </location>
</feature>
<evidence type="ECO:0000313" key="3">
    <source>
        <dbReference type="Proteomes" id="UP001082703"/>
    </source>
</evidence>
<evidence type="ECO:0000313" key="2">
    <source>
        <dbReference type="EMBL" id="MCY1714359.1"/>
    </source>
</evidence>
<sequence length="517" mass="58932">MNIKNAKEEIENTVRAYLQRDENGNYRIPAIRQRPLLLMGPPGVGKTQIIEQAARECGVALVAYTITHHTRQSAVGLPFIIKKTYDGREHSVTEYTMSEIIASVYDKMESTGLKEGILFIDEINCVSETLAPTMLQFLQGKTFGNQKVPEGWIIVTAGNPPEYNRSVREFDIVTLDRVRKMDIEPDFAVWKEYAYRQSIHGAVLSYLEIRKENFYRIETTPDGILFATARGWEDLSEMIGVCETLSLPVGQELVLQYIQNPAVAKDFANYYELYNKYRDDYRVDEILNGHFSDEAVNKLRLAPFDEKLSVIGLLLSKLNESCRQAYLTDRYTEALFEKLKEWKALLSDAKDTPDGSLRQLAQKEEDTLALRKENGQAGGEEETVTRRFIHTLEDYAEVLKMADLREADAAFAFVKGCFGEETAKRKEEIASVSAALEHAFAFMTAAFGESQEMVVFVTELTVNFYTAKFILENGCDPYYVYNKGLLFSDRQEGILKEIDSLRDAQSDGEQDRNRMEF</sequence>
<dbReference type="EMBL" id="JAPOHA010000008">
    <property type="protein sequence ID" value="MCY1714359.1"/>
    <property type="molecule type" value="Genomic_DNA"/>
</dbReference>
<dbReference type="RefSeq" id="WP_268058411.1">
    <property type="nucleotide sequence ID" value="NZ_JAPOHA010000008.1"/>
</dbReference>
<gene>
    <name evidence="2" type="ORF">OUY18_08830</name>
</gene>